<gene>
    <name evidence="1" type="ORF">CLUMA_CG015639</name>
</gene>
<sequence>MKSKENHFALQCSFSFFSDPIFIDIQERPINGREFVKIPQCMKANEISSKESSDYCLCIYLQKNCSKHGINLIKYFCLEEIFVLYLLK</sequence>
<dbReference type="Proteomes" id="UP000183832">
    <property type="component" value="Unassembled WGS sequence"/>
</dbReference>
<evidence type="ECO:0000313" key="2">
    <source>
        <dbReference type="Proteomes" id="UP000183832"/>
    </source>
</evidence>
<name>A0A1J1IQC1_9DIPT</name>
<organism evidence="1 2">
    <name type="scientific">Clunio marinus</name>
    <dbReference type="NCBI Taxonomy" id="568069"/>
    <lineage>
        <taxon>Eukaryota</taxon>
        <taxon>Metazoa</taxon>
        <taxon>Ecdysozoa</taxon>
        <taxon>Arthropoda</taxon>
        <taxon>Hexapoda</taxon>
        <taxon>Insecta</taxon>
        <taxon>Pterygota</taxon>
        <taxon>Neoptera</taxon>
        <taxon>Endopterygota</taxon>
        <taxon>Diptera</taxon>
        <taxon>Nematocera</taxon>
        <taxon>Chironomoidea</taxon>
        <taxon>Chironomidae</taxon>
        <taxon>Clunio</taxon>
    </lineage>
</organism>
<dbReference type="EMBL" id="CVRI01000057">
    <property type="protein sequence ID" value="CRL02429.1"/>
    <property type="molecule type" value="Genomic_DNA"/>
</dbReference>
<reference evidence="1 2" key="1">
    <citation type="submission" date="2015-04" db="EMBL/GenBank/DDBJ databases">
        <authorList>
            <person name="Syromyatnikov M.Y."/>
            <person name="Popov V.N."/>
        </authorList>
    </citation>
    <scope>NUCLEOTIDE SEQUENCE [LARGE SCALE GENOMIC DNA]</scope>
</reference>
<accession>A0A1J1IQC1</accession>
<dbReference type="AlphaFoldDB" id="A0A1J1IQC1"/>
<protein>
    <submittedName>
        <fullName evidence="1">CLUMA_CG015639, isoform A</fullName>
    </submittedName>
</protein>
<evidence type="ECO:0000313" key="1">
    <source>
        <dbReference type="EMBL" id="CRL02429.1"/>
    </source>
</evidence>
<proteinExistence type="predicted"/>
<keyword evidence="2" id="KW-1185">Reference proteome</keyword>